<accession>A0A0F9FWP1</accession>
<evidence type="ECO:0000313" key="1">
    <source>
        <dbReference type="EMBL" id="KKL55592.1"/>
    </source>
</evidence>
<reference evidence="1" key="1">
    <citation type="journal article" date="2015" name="Nature">
        <title>Complex archaea that bridge the gap between prokaryotes and eukaryotes.</title>
        <authorList>
            <person name="Spang A."/>
            <person name="Saw J.H."/>
            <person name="Jorgensen S.L."/>
            <person name="Zaremba-Niedzwiedzka K."/>
            <person name="Martijn J."/>
            <person name="Lind A.E."/>
            <person name="van Eijk R."/>
            <person name="Schleper C."/>
            <person name="Guy L."/>
            <person name="Ettema T.J."/>
        </authorList>
    </citation>
    <scope>NUCLEOTIDE SEQUENCE</scope>
</reference>
<organism evidence="1">
    <name type="scientific">marine sediment metagenome</name>
    <dbReference type="NCBI Taxonomy" id="412755"/>
    <lineage>
        <taxon>unclassified sequences</taxon>
        <taxon>metagenomes</taxon>
        <taxon>ecological metagenomes</taxon>
    </lineage>
</organism>
<protein>
    <submittedName>
        <fullName evidence="1">Uncharacterized protein</fullName>
    </submittedName>
</protein>
<dbReference type="EMBL" id="LAZR01030786">
    <property type="protein sequence ID" value="KKL55592.1"/>
    <property type="molecule type" value="Genomic_DNA"/>
</dbReference>
<proteinExistence type="predicted"/>
<dbReference type="AlphaFoldDB" id="A0A0F9FWP1"/>
<gene>
    <name evidence="1" type="ORF">LCGC14_2253860</name>
</gene>
<sequence length="242" mass="25677">MAFSQFNYLTSSGLAALIHTMSGVTDHDLAAGFITDAERMIDAYVGPSQKFYTDLTGSISAAVTSSGLTISATIFGEGRRTNYWAAGGNYLRIAGIPNSGNHPLVGEKRLIVGSASGDGAVTLASSFGTNLAAGTQFVISQESRFPRHVDSDPWGTPRMPEQLAQAVAWQVEFGLQYGGEAFGLGTDAIVTGEDDAVQSRTYSSGYSETRIPGERRGLAAWIAPKARAILRDIMSVTGRMRP</sequence>
<name>A0A0F9FWP1_9ZZZZ</name>
<comment type="caution">
    <text evidence="1">The sequence shown here is derived from an EMBL/GenBank/DDBJ whole genome shotgun (WGS) entry which is preliminary data.</text>
</comment>